<dbReference type="GO" id="GO:0017000">
    <property type="term" value="P:antibiotic biosynthetic process"/>
    <property type="evidence" value="ECO:0007669"/>
    <property type="project" value="UniProtKB-KW"/>
</dbReference>
<keyword evidence="4" id="KW-0949">S-adenosyl-L-methionine</keyword>
<keyword evidence="8" id="KW-1185">Reference proteome</keyword>
<proteinExistence type="predicted"/>
<evidence type="ECO:0000256" key="4">
    <source>
        <dbReference type="ARBA" id="ARBA00022691"/>
    </source>
</evidence>
<dbReference type="RefSeq" id="WP_184920436.1">
    <property type="nucleotide sequence ID" value="NZ_JACHMO010000001.1"/>
</dbReference>
<evidence type="ECO:0000256" key="5">
    <source>
        <dbReference type="ARBA" id="ARBA00023194"/>
    </source>
</evidence>
<feature type="domain" description="Methyltransferase MycE N-terminal" evidence="6">
    <location>
        <begin position="11"/>
        <end position="109"/>
    </location>
</feature>
<dbReference type="GO" id="GO:0008168">
    <property type="term" value="F:methyltransferase activity"/>
    <property type="evidence" value="ECO:0007669"/>
    <property type="project" value="UniProtKB-KW"/>
</dbReference>
<evidence type="ECO:0000313" key="7">
    <source>
        <dbReference type="EMBL" id="MBB5803211.1"/>
    </source>
</evidence>
<protein>
    <recommendedName>
        <fullName evidence="6">Methyltransferase MycE N-terminal domain-containing protein</fullName>
    </recommendedName>
</protein>
<dbReference type="EMBL" id="JACHMO010000001">
    <property type="protein sequence ID" value="MBB5803211.1"/>
    <property type="molecule type" value="Genomic_DNA"/>
</dbReference>
<comment type="pathway">
    <text evidence="1">Antibiotic biosynthesis.</text>
</comment>
<evidence type="ECO:0000313" key="8">
    <source>
        <dbReference type="Proteomes" id="UP000552097"/>
    </source>
</evidence>
<dbReference type="Proteomes" id="UP000552097">
    <property type="component" value="Unassembled WGS sequence"/>
</dbReference>
<name>A0A7W9HJL3_9PSEU</name>
<reference evidence="7 8" key="1">
    <citation type="submission" date="2020-08" db="EMBL/GenBank/DDBJ databases">
        <title>Sequencing the genomes of 1000 actinobacteria strains.</title>
        <authorList>
            <person name="Klenk H.-P."/>
        </authorList>
    </citation>
    <scope>NUCLEOTIDE SEQUENCE [LARGE SCALE GENOMIC DNA]</scope>
    <source>
        <strain evidence="7 8">DSM 45486</strain>
    </source>
</reference>
<sequence length="388" mass="42196">MTATTPVLVARELTRAAGGPARELPAALDGIGLEDAATVAVAELVARCGVPINTDEASIGVSVAHRGERVDHVLRLVRGGSVRAERSAEQAPCRLVFELADLVVALYGSQPSPPVGTHRFERLDDWFMTNGDPADPFRIIESYMKAMTTVLAAVSTAGRELNALAAKHVADKWGLWHWFTPHYDRHFERLRAEPVRVLEIGIGGYGDPDVGGGSLRVWRDYFPRGHVFGIDYFAKNGLDEERITTIQGSQDDSEFLRALAAEHGPFDIVIDDGSHINGHILTTFRELFPHVRNGGLYVVEDLWTAYAPGYGGQATSSAGEGTSIGLLKSVVDALHYEEWTSPDEGADAPSYAASTVGLHVYRNIAFLEKGVNAEGRIPSFAPRTVDYY</sequence>
<evidence type="ECO:0000256" key="1">
    <source>
        <dbReference type="ARBA" id="ARBA00004792"/>
    </source>
</evidence>
<keyword evidence="5" id="KW-0045">Antibiotic biosynthesis</keyword>
<dbReference type="AlphaFoldDB" id="A0A7W9HJL3"/>
<dbReference type="Pfam" id="PF17843">
    <property type="entry name" value="MycE_N"/>
    <property type="match status" value="1"/>
</dbReference>
<evidence type="ECO:0000256" key="2">
    <source>
        <dbReference type="ARBA" id="ARBA00022603"/>
    </source>
</evidence>
<gene>
    <name evidence="7" type="ORF">F4560_002979</name>
</gene>
<evidence type="ECO:0000259" key="6">
    <source>
        <dbReference type="Pfam" id="PF17843"/>
    </source>
</evidence>
<dbReference type="Gene3D" id="3.30.1050.30">
    <property type="match status" value="1"/>
</dbReference>
<organism evidence="7 8">
    <name type="scientific">Saccharothrix ecbatanensis</name>
    <dbReference type="NCBI Taxonomy" id="1105145"/>
    <lineage>
        <taxon>Bacteria</taxon>
        <taxon>Bacillati</taxon>
        <taxon>Actinomycetota</taxon>
        <taxon>Actinomycetes</taxon>
        <taxon>Pseudonocardiales</taxon>
        <taxon>Pseudonocardiaceae</taxon>
        <taxon>Saccharothrix</taxon>
    </lineage>
</organism>
<evidence type="ECO:0000256" key="3">
    <source>
        <dbReference type="ARBA" id="ARBA00022679"/>
    </source>
</evidence>
<keyword evidence="2" id="KW-0489">Methyltransferase</keyword>
<dbReference type="Gene3D" id="3.40.50.150">
    <property type="entry name" value="Vaccinia Virus protein VP39"/>
    <property type="match status" value="1"/>
</dbReference>
<dbReference type="InterPro" id="IPR029063">
    <property type="entry name" value="SAM-dependent_MTases_sf"/>
</dbReference>
<dbReference type="SUPFAM" id="SSF53335">
    <property type="entry name" value="S-adenosyl-L-methionine-dependent methyltransferases"/>
    <property type="match status" value="1"/>
</dbReference>
<comment type="caution">
    <text evidence="7">The sequence shown here is derived from an EMBL/GenBank/DDBJ whole genome shotgun (WGS) entry which is preliminary data.</text>
</comment>
<accession>A0A7W9HJL3</accession>
<dbReference type="InterPro" id="IPR040800">
    <property type="entry name" value="MycE_N"/>
</dbReference>
<keyword evidence="3" id="KW-0808">Transferase</keyword>
<dbReference type="GO" id="GO:0032259">
    <property type="term" value="P:methylation"/>
    <property type="evidence" value="ECO:0007669"/>
    <property type="project" value="UniProtKB-KW"/>
</dbReference>